<evidence type="ECO:0000313" key="3">
    <source>
        <dbReference type="Proteomes" id="UP000000763"/>
    </source>
</evidence>
<proteinExistence type="predicted"/>
<organism evidence="2 3">
    <name type="scientific">Oryza sativa subsp. japonica</name>
    <name type="common">Rice</name>
    <dbReference type="NCBI Taxonomy" id="39947"/>
    <lineage>
        <taxon>Eukaryota</taxon>
        <taxon>Viridiplantae</taxon>
        <taxon>Streptophyta</taxon>
        <taxon>Embryophyta</taxon>
        <taxon>Tracheophyta</taxon>
        <taxon>Spermatophyta</taxon>
        <taxon>Magnoliopsida</taxon>
        <taxon>Liliopsida</taxon>
        <taxon>Poales</taxon>
        <taxon>Poaceae</taxon>
        <taxon>BOP clade</taxon>
        <taxon>Oryzoideae</taxon>
        <taxon>Oryzeae</taxon>
        <taxon>Oryzinae</taxon>
        <taxon>Oryza</taxon>
        <taxon>Oryza sativa</taxon>
    </lineage>
</organism>
<dbReference type="EMBL" id="AC091246">
    <property type="protein sequence ID" value="AAR01664.1"/>
    <property type="molecule type" value="Genomic_DNA"/>
</dbReference>
<accession>Q75LW7</accession>
<feature type="region of interest" description="Disordered" evidence="1">
    <location>
        <begin position="21"/>
        <end position="44"/>
    </location>
</feature>
<evidence type="ECO:0000313" key="2">
    <source>
        <dbReference type="EMBL" id="AAR01664.1"/>
    </source>
</evidence>
<feature type="compositionally biased region" description="Gly residues" evidence="1">
    <location>
        <begin position="29"/>
        <end position="42"/>
    </location>
</feature>
<feature type="region of interest" description="Disordered" evidence="1">
    <location>
        <begin position="68"/>
        <end position="90"/>
    </location>
</feature>
<reference evidence="3" key="2">
    <citation type="journal article" date="2008" name="Nucleic Acids Res.">
        <title>The rice annotation project database (RAP-DB): 2008 update.</title>
        <authorList>
            <consortium name="The rice annotation project (RAP)"/>
        </authorList>
    </citation>
    <scope>GENOME REANNOTATION</scope>
    <source>
        <strain evidence="3">cv. Nipponbare</strain>
    </source>
</reference>
<sequence>MKSCHVSKRINFDEIWAADGDDRRRQRGRGGGGLRVVDGGGAPAVFGRNGGQDEDGGDLANLAMAFLSDGGDWSSGDTWLDSRRRRRRTG</sequence>
<gene>
    <name evidence="2" type="ORF">OSJNBa0002I03.2</name>
</gene>
<protein>
    <submittedName>
        <fullName evidence="2">Retrotransposon protein, putative, Ty3-gypsy sub-class</fullName>
    </submittedName>
</protein>
<evidence type="ECO:0000256" key="1">
    <source>
        <dbReference type="SAM" id="MobiDB-lite"/>
    </source>
</evidence>
<dbReference type="AlphaFoldDB" id="Q75LW7"/>
<name>Q75LW7_ORYSJ</name>
<dbReference type="Proteomes" id="UP000000763">
    <property type="component" value="Chromosome 3"/>
</dbReference>
<reference evidence="3" key="1">
    <citation type="journal article" date="2005" name="Nature">
        <title>The map-based sequence of the rice genome.</title>
        <authorList>
            <consortium name="International rice genome sequencing project (IRGSP)"/>
            <person name="Matsumoto T."/>
            <person name="Wu J."/>
            <person name="Kanamori H."/>
            <person name="Katayose Y."/>
            <person name="Fujisawa M."/>
            <person name="Namiki N."/>
            <person name="Mizuno H."/>
            <person name="Yamamoto K."/>
            <person name="Antonio B.A."/>
            <person name="Baba T."/>
            <person name="Sakata K."/>
            <person name="Nagamura Y."/>
            <person name="Aoki H."/>
            <person name="Arikawa K."/>
            <person name="Arita K."/>
            <person name="Bito T."/>
            <person name="Chiden Y."/>
            <person name="Fujitsuka N."/>
            <person name="Fukunaka R."/>
            <person name="Hamada M."/>
            <person name="Harada C."/>
            <person name="Hayashi A."/>
            <person name="Hijishita S."/>
            <person name="Honda M."/>
            <person name="Hosokawa S."/>
            <person name="Ichikawa Y."/>
            <person name="Idonuma A."/>
            <person name="Iijima M."/>
            <person name="Ikeda M."/>
            <person name="Ikeno M."/>
            <person name="Ito K."/>
            <person name="Ito S."/>
            <person name="Ito T."/>
            <person name="Ito Y."/>
            <person name="Ito Y."/>
            <person name="Iwabuchi A."/>
            <person name="Kamiya K."/>
            <person name="Karasawa W."/>
            <person name="Kurita K."/>
            <person name="Katagiri S."/>
            <person name="Kikuta A."/>
            <person name="Kobayashi H."/>
            <person name="Kobayashi N."/>
            <person name="Machita K."/>
            <person name="Maehara T."/>
            <person name="Masukawa M."/>
            <person name="Mizubayashi T."/>
            <person name="Mukai Y."/>
            <person name="Nagasaki H."/>
            <person name="Nagata Y."/>
            <person name="Naito S."/>
            <person name="Nakashima M."/>
            <person name="Nakama Y."/>
            <person name="Nakamichi Y."/>
            <person name="Nakamura M."/>
            <person name="Meguro A."/>
            <person name="Negishi M."/>
            <person name="Ohta I."/>
            <person name="Ohta T."/>
            <person name="Okamoto M."/>
            <person name="Ono N."/>
            <person name="Saji S."/>
            <person name="Sakaguchi M."/>
            <person name="Sakai K."/>
            <person name="Shibata M."/>
            <person name="Shimokawa T."/>
            <person name="Song J."/>
            <person name="Takazaki Y."/>
            <person name="Terasawa K."/>
            <person name="Tsugane M."/>
            <person name="Tsuji K."/>
            <person name="Ueda S."/>
            <person name="Waki K."/>
            <person name="Yamagata H."/>
            <person name="Yamamoto M."/>
            <person name="Yamamoto S."/>
            <person name="Yamane H."/>
            <person name="Yoshiki S."/>
            <person name="Yoshihara R."/>
            <person name="Yukawa K."/>
            <person name="Zhong H."/>
            <person name="Yano M."/>
            <person name="Yuan Q."/>
            <person name="Ouyang S."/>
            <person name="Liu J."/>
            <person name="Jones K.M."/>
            <person name="Gansberger K."/>
            <person name="Moffat K."/>
            <person name="Hill J."/>
            <person name="Bera J."/>
            <person name="Fadrosh D."/>
            <person name="Jin S."/>
            <person name="Johri S."/>
            <person name="Kim M."/>
            <person name="Overton L."/>
            <person name="Reardon M."/>
            <person name="Tsitrin T."/>
            <person name="Vuong H."/>
            <person name="Weaver B."/>
            <person name="Ciecko A."/>
            <person name="Tallon L."/>
            <person name="Jackson J."/>
            <person name="Pai G."/>
            <person name="Aken S.V."/>
            <person name="Utterback T."/>
            <person name="Reidmuller S."/>
            <person name="Feldblyum T."/>
            <person name="Hsiao J."/>
            <person name="Zismann V."/>
            <person name="Iobst S."/>
            <person name="de Vazeille A.R."/>
            <person name="Buell C.R."/>
            <person name="Ying K."/>
            <person name="Li Y."/>
            <person name="Lu T."/>
            <person name="Huang Y."/>
            <person name="Zhao Q."/>
            <person name="Feng Q."/>
            <person name="Zhang L."/>
            <person name="Zhu J."/>
            <person name="Weng Q."/>
            <person name="Mu J."/>
            <person name="Lu Y."/>
            <person name="Fan D."/>
            <person name="Liu Y."/>
            <person name="Guan J."/>
            <person name="Zhang Y."/>
            <person name="Yu S."/>
            <person name="Liu X."/>
            <person name="Zhang Y."/>
            <person name="Hong G."/>
            <person name="Han B."/>
            <person name="Choisne N."/>
            <person name="Demange N."/>
            <person name="Orjeda G."/>
            <person name="Samain S."/>
            <person name="Cattolico L."/>
            <person name="Pelletier E."/>
            <person name="Couloux A."/>
            <person name="Segurens B."/>
            <person name="Wincker P."/>
            <person name="D'Hont A."/>
            <person name="Scarpelli C."/>
            <person name="Weissenbach J."/>
            <person name="Salanoubat M."/>
            <person name="Quetier F."/>
            <person name="Yu Y."/>
            <person name="Kim H.R."/>
            <person name="Rambo T."/>
            <person name="Currie J."/>
            <person name="Collura K."/>
            <person name="Luo M."/>
            <person name="Yang T."/>
            <person name="Ammiraju J.S.S."/>
            <person name="Engler F."/>
            <person name="Soderlund C."/>
            <person name="Wing R.A."/>
            <person name="Palmer L.E."/>
            <person name="de la Bastide M."/>
            <person name="Spiegel L."/>
            <person name="Nascimento L."/>
            <person name="Zutavern T."/>
            <person name="O'Shaughnessy A."/>
            <person name="Dike S."/>
            <person name="Dedhia N."/>
            <person name="Preston R."/>
            <person name="Balija V."/>
            <person name="McCombie W.R."/>
            <person name="Chow T."/>
            <person name="Chen H."/>
            <person name="Chung M."/>
            <person name="Chen C."/>
            <person name="Shaw J."/>
            <person name="Wu H."/>
            <person name="Hsiao K."/>
            <person name="Chao Y."/>
            <person name="Chu M."/>
            <person name="Cheng C."/>
            <person name="Hour A."/>
            <person name="Lee P."/>
            <person name="Lin S."/>
            <person name="Lin Y."/>
            <person name="Liou J."/>
            <person name="Liu S."/>
            <person name="Hsing Y."/>
            <person name="Raghuvanshi S."/>
            <person name="Mohanty A."/>
            <person name="Bharti A.K."/>
            <person name="Gaur A."/>
            <person name="Gupta V."/>
            <person name="Kumar D."/>
            <person name="Ravi V."/>
            <person name="Vij S."/>
            <person name="Kapur A."/>
            <person name="Khurana P."/>
            <person name="Khurana P."/>
            <person name="Khurana J.P."/>
            <person name="Tyagi A.K."/>
            <person name="Gaikwad K."/>
            <person name="Singh A."/>
            <person name="Dalal V."/>
            <person name="Srivastava S."/>
            <person name="Dixit A."/>
            <person name="Pal A.K."/>
            <person name="Ghazi I.A."/>
            <person name="Yadav M."/>
            <person name="Pandit A."/>
            <person name="Bhargava A."/>
            <person name="Sureshbabu K."/>
            <person name="Batra K."/>
            <person name="Sharma T.R."/>
            <person name="Mohapatra T."/>
            <person name="Singh N.K."/>
            <person name="Messing J."/>
            <person name="Nelson A.B."/>
            <person name="Fuks G."/>
            <person name="Kavchok S."/>
            <person name="Keizer G."/>
            <person name="Linton E."/>
            <person name="Llaca V."/>
            <person name="Song R."/>
            <person name="Tanyolac B."/>
            <person name="Young S."/>
            <person name="Ho-Il K."/>
            <person name="Hahn J.H."/>
            <person name="Sangsakoo G."/>
            <person name="Vanavichit A."/>
            <person name="de Mattos Luiz.A.T."/>
            <person name="Zimmer P.D."/>
            <person name="Malone G."/>
            <person name="Dellagostin O."/>
            <person name="de Oliveira A.C."/>
            <person name="Bevan M."/>
            <person name="Bancroft I."/>
            <person name="Minx P."/>
            <person name="Cordum H."/>
            <person name="Wilson R."/>
            <person name="Cheng Z."/>
            <person name="Jin W."/>
            <person name="Jiang J."/>
            <person name="Leong S.A."/>
            <person name="Iwama H."/>
            <person name="Gojobori T."/>
            <person name="Itoh T."/>
            <person name="Niimura Y."/>
            <person name="Fujii Y."/>
            <person name="Habara T."/>
            <person name="Sakai H."/>
            <person name="Sato Y."/>
            <person name="Wilson G."/>
            <person name="Kumar K."/>
            <person name="McCouch S."/>
            <person name="Juretic N."/>
            <person name="Hoen D."/>
            <person name="Wright S."/>
            <person name="Bruskiewich R."/>
            <person name="Bureau T."/>
            <person name="Miyao A."/>
            <person name="Hirochika H."/>
            <person name="Nishikawa T."/>
            <person name="Kadowaki K."/>
            <person name="Sugiura M."/>
            <person name="Burr B."/>
            <person name="Sasaki T."/>
        </authorList>
    </citation>
    <scope>NUCLEOTIDE SEQUENCE [LARGE SCALE GENOMIC DNA]</scope>
    <source>
        <strain evidence="3">cv. Nipponbare</strain>
    </source>
</reference>